<evidence type="ECO:0000313" key="3">
    <source>
        <dbReference type="EMBL" id="QEV36491.1"/>
    </source>
</evidence>
<dbReference type="Proteomes" id="UP000642014">
    <property type="component" value="Unassembled WGS sequence"/>
</dbReference>
<evidence type="ECO:0000313" key="2">
    <source>
        <dbReference type="EMBL" id="GGR21092.1"/>
    </source>
</evidence>
<gene>
    <name evidence="3" type="ORF">CP977_33590</name>
    <name evidence="2" type="ORF">GCM10010497_24310</name>
</gene>
<dbReference type="EMBL" id="CP023693">
    <property type="protein sequence ID" value="QEV36491.1"/>
    <property type="molecule type" value="Genomic_DNA"/>
</dbReference>
<sequence length="70" mass="7032">MALGAGSGHPDGAGAGGGGTAVEARFRCDGVPGAVQRADQRTVREGTAGDAATTRHGRSNQRPQASHSYR</sequence>
<organism evidence="2 5">
    <name type="scientific">Streptomyces cinereoruber</name>
    <dbReference type="NCBI Taxonomy" id="67260"/>
    <lineage>
        <taxon>Bacteria</taxon>
        <taxon>Bacillati</taxon>
        <taxon>Actinomycetota</taxon>
        <taxon>Actinomycetes</taxon>
        <taxon>Kitasatosporales</taxon>
        <taxon>Streptomycetaceae</taxon>
        <taxon>Streptomyces</taxon>
    </lineage>
</organism>
<proteinExistence type="predicted"/>
<name>A0AAV4KGV0_9ACTN</name>
<dbReference type="AlphaFoldDB" id="A0AAV4KGV0"/>
<reference evidence="2" key="3">
    <citation type="submission" date="2023-08" db="EMBL/GenBank/DDBJ databases">
        <authorList>
            <person name="Sun Q."/>
            <person name="Ohkuma M."/>
        </authorList>
    </citation>
    <scope>NUCLEOTIDE SEQUENCE</scope>
    <source>
        <strain evidence="2">JCM 4205</strain>
    </source>
</reference>
<accession>A0AAV4KGV0</accession>
<reference evidence="2 5" key="1">
    <citation type="journal article" date="2014" name="Int. J. Syst. Evol. Microbiol.">
        <title>Complete genome sequence of Corynebacterium casei LMG S-19264T (=DSM 44701T), isolated from a smear-ripened cheese.</title>
        <authorList>
            <consortium name="US DOE Joint Genome Institute (JGI-PGF)"/>
            <person name="Walter F."/>
            <person name="Albersmeier A."/>
            <person name="Kalinowski J."/>
            <person name="Ruckert C."/>
        </authorList>
    </citation>
    <scope>NUCLEOTIDE SEQUENCE [LARGE SCALE GENOMIC DNA]</scope>
    <source>
        <strain evidence="2 5">JCM 4205</strain>
    </source>
</reference>
<evidence type="ECO:0000313" key="4">
    <source>
        <dbReference type="Proteomes" id="UP000326029"/>
    </source>
</evidence>
<evidence type="ECO:0000256" key="1">
    <source>
        <dbReference type="SAM" id="MobiDB-lite"/>
    </source>
</evidence>
<evidence type="ECO:0000313" key="5">
    <source>
        <dbReference type="Proteomes" id="UP000642014"/>
    </source>
</evidence>
<protein>
    <submittedName>
        <fullName evidence="2">Uncharacterized protein</fullName>
    </submittedName>
</protein>
<dbReference type="EMBL" id="BMSJ01000003">
    <property type="protein sequence ID" value="GGR21092.1"/>
    <property type="molecule type" value="Genomic_DNA"/>
</dbReference>
<reference evidence="3 4" key="2">
    <citation type="submission" date="2017-09" db="EMBL/GenBank/DDBJ databases">
        <authorList>
            <person name="Lee N."/>
            <person name="Cho B.-K."/>
        </authorList>
    </citation>
    <scope>NUCLEOTIDE SEQUENCE [LARGE SCALE GENOMIC DNA]</scope>
    <source>
        <strain evidence="3 4">ATCC 19740</strain>
    </source>
</reference>
<feature type="compositionally biased region" description="Gly residues" evidence="1">
    <location>
        <begin position="1"/>
        <end position="20"/>
    </location>
</feature>
<keyword evidence="4" id="KW-1185">Reference proteome</keyword>
<feature type="region of interest" description="Disordered" evidence="1">
    <location>
        <begin position="1"/>
        <end position="70"/>
    </location>
</feature>
<dbReference type="Proteomes" id="UP000326029">
    <property type="component" value="Chromosome"/>
</dbReference>
<feature type="compositionally biased region" description="Polar residues" evidence="1">
    <location>
        <begin position="60"/>
        <end position="70"/>
    </location>
</feature>